<name>A0A2A6CJE0_PRIPA</name>
<dbReference type="OrthoDB" id="5547302at2759"/>
<dbReference type="GO" id="GO:0019005">
    <property type="term" value="C:SCF ubiquitin ligase complex"/>
    <property type="evidence" value="ECO:0000318"/>
    <property type="project" value="GO_Central"/>
</dbReference>
<dbReference type="SMART" id="SM00449">
    <property type="entry name" value="SPRY"/>
    <property type="match status" value="1"/>
</dbReference>
<dbReference type="PANTHER" id="PTHR12245:SF11">
    <property type="entry name" value="PROTEIN GUSTAVUS"/>
    <property type="match status" value="1"/>
</dbReference>
<dbReference type="InterPro" id="IPR013320">
    <property type="entry name" value="ConA-like_dom_sf"/>
</dbReference>
<dbReference type="InterPro" id="IPR050672">
    <property type="entry name" value="FBXO45-Fsn/SPSB_families"/>
</dbReference>
<dbReference type="SUPFAM" id="SSF49899">
    <property type="entry name" value="Concanavalin A-like lectins/glucanases"/>
    <property type="match status" value="1"/>
</dbReference>
<organism evidence="2 3">
    <name type="scientific">Pristionchus pacificus</name>
    <name type="common">Parasitic nematode worm</name>
    <dbReference type="NCBI Taxonomy" id="54126"/>
    <lineage>
        <taxon>Eukaryota</taxon>
        <taxon>Metazoa</taxon>
        <taxon>Ecdysozoa</taxon>
        <taxon>Nematoda</taxon>
        <taxon>Chromadorea</taxon>
        <taxon>Rhabditida</taxon>
        <taxon>Rhabditina</taxon>
        <taxon>Diplogasteromorpha</taxon>
        <taxon>Diplogasteroidea</taxon>
        <taxon>Neodiplogasteridae</taxon>
        <taxon>Pristionchus</taxon>
    </lineage>
</organism>
<dbReference type="AlphaFoldDB" id="A0A2A6CJE0"/>
<dbReference type="GO" id="GO:0005737">
    <property type="term" value="C:cytoplasm"/>
    <property type="evidence" value="ECO:0007669"/>
    <property type="project" value="UniProtKB-ARBA"/>
</dbReference>
<dbReference type="EnsemblMetazoa" id="PPA39903.1">
    <property type="protein sequence ID" value="PPA39903.1"/>
    <property type="gene ID" value="WBGene00278272"/>
</dbReference>
<protein>
    <submittedName>
        <fullName evidence="2">Spsb-2</fullName>
    </submittedName>
</protein>
<gene>
    <name evidence="2" type="primary">WBGene00278272</name>
</gene>
<evidence type="ECO:0000256" key="1">
    <source>
        <dbReference type="SAM" id="MobiDB-lite"/>
    </source>
</evidence>
<feature type="compositionally biased region" description="Acidic residues" evidence="1">
    <location>
        <begin position="315"/>
        <end position="324"/>
    </location>
</feature>
<dbReference type="InterPro" id="IPR001870">
    <property type="entry name" value="B30.2/SPRY"/>
</dbReference>
<dbReference type="FunFam" id="2.60.120.920:FF:000007">
    <property type="entry name" value="SPRY domain-containing SOCS box protein 1"/>
    <property type="match status" value="1"/>
</dbReference>
<dbReference type="PANTHER" id="PTHR12245">
    <property type="entry name" value="SPRY DOMAIN CONTAINING SOCS BOX PROTEIN"/>
    <property type="match status" value="1"/>
</dbReference>
<feature type="compositionally biased region" description="Polar residues" evidence="1">
    <location>
        <begin position="334"/>
        <end position="348"/>
    </location>
</feature>
<keyword evidence="3" id="KW-1185">Reference proteome</keyword>
<evidence type="ECO:0000313" key="3">
    <source>
        <dbReference type="Proteomes" id="UP000005239"/>
    </source>
</evidence>
<sequence>MSVPLAGVGDLARASSSSSSQSLHLVQSNRHRIAMERRRSEMNRAQRGGRSLSPAHPILNGGGLDDLLRPYKLDILLQSTPPDEDIQEHHAWNPNDRSLNIFVKDDDKFTFHRHPVAQSTDCIRGKMGYSRGFHVWQLHWPVRQRGTHAVVGVATKAAMLHSVGYVSLIGPNQESYGWDITRNECHHDSKSSPSWRFPVGVEGVGRDEDFHVPDKFYCILDMDEGFLAFATDKTYLGVAFRGLKGKTLYPIVSAVWGHCEITMKYLGGLNRERPLAFSPIDEEAILARRESSKWRRSDSHRHYNTPQHRPLRENNDDDNDDLIDLSDTKPLPFSTPQHRPSYTNNVPSSRTFCVMPSLPPPPHSSSHNRRPPVKSLSLNAISGDPWIPTPSSSCQSIISRGRETPHPLDCLFGPPLESVEKLMQLDPPPQYEKLWAQVFDQ</sequence>
<accession>A0A8R1YZ47</accession>
<feature type="region of interest" description="Disordered" evidence="1">
    <location>
        <begin position="1"/>
        <end position="56"/>
    </location>
</feature>
<dbReference type="InterPro" id="IPR043136">
    <property type="entry name" value="B30.2/SPRY_sf"/>
</dbReference>
<evidence type="ECO:0000313" key="2">
    <source>
        <dbReference type="EnsemblMetazoa" id="PPA39903.1"/>
    </source>
</evidence>
<dbReference type="PROSITE" id="PS50188">
    <property type="entry name" value="B302_SPRY"/>
    <property type="match status" value="1"/>
</dbReference>
<reference evidence="3" key="1">
    <citation type="journal article" date="2008" name="Nat. Genet.">
        <title>The Pristionchus pacificus genome provides a unique perspective on nematode lifestyle and parasitism.</title>
        <authorList>
            <person name="Dieterich C."/>
            <person name="Clifton S.W."/>
            <person name="Schuster L.N."/>
            <person name="Chinwalla A."/>
            <person name="Delehaunty K."/>
            <person name="Dinkelacker I."/>
            <person name="Fulton L."/>
            <person name="Fulton R."/>
            <person name="Godfrey J."/>
            <person name="Minx P."/>
            <person name="Mitreva M."/>
            <person name="Roeseler W."/>
            <person name="Tian H."/>
            <person name="Witte H."/>
            <person name="Yang S.P."/>
            <person name="Wilson R.K."/>
            <person name="Sommer R.J."/>
        </authorList>
    </citation>
    <scope>NUCLEOTIDE SEQUENCE [LARGE SCALE GENOMIC DNA]</scope>
    <source>
        <strain evidence="3">PS312</strain>
    </source>
</reference>
<accession>A0A2A6CJE0</accession>
<dbReference type="Proteomes" id="UP000005239">
    <property type="component" value="Unassembled WGS sequence"/>
</dbReference>
<dbReference type="InterPro" id="IPR003877">
    <property type="entry name" value="SPRY_dom"/>
</dbReference>
<dbReference type="Pfam" id="PF00622">
    <property type="entry name" value="SPRY"/>
    <property type="match status" value="1"/>
</dbReference>
<dbReference type="GO" id="GO:0043161">
    <property type="term" value="P:proteasome-mediated ubiquitin-dependent protein catabolic process"/>
    <property type="evidence" value="ECO:0000318"/>
    <property type="project" value="GO_Central"/>
</dbReference>
<feature type="compositionally biased region" description="Basic and acidic residues" evidence="1">
    <location>
        <begin position="33"/>
        <end position="44"/>
    </location>
</feature>
<feature type="region of interest" description="Disordered" evidence="1">
    <location>
        <begin position="353"/>
        <end position="372"/>
    </location>
</feature>
<proteinExistence type="predicted"/>
<feature type="region of interest" description="Disordered" evidence="1">
    <location>
        <begin position="295"/>
        <end position="348"/>
    </location>
</feature>
<dbReference type="Gene3D" id="2.60.120.920">
    <property type="match status" value="1"/>
</dbReference>
<dbReference type="CDD" id="cd12906">
    <property type="entry name" value="SPRY_SOCS1-2-4"/>
    <property type="match status" value="1"/>
</dbReference>
<reference evidence="2" key="2">
    <citation type="submission" date="2022-06" db="UniProtKB">
        <authorList>
            <consortium name="EnsemblMetazoa"/>
        </authorList>
    </citation>
    <scope>IDENTIFICATION</scope>
    <source>
        <strain evidence="2">PS312</strain>
    </source>
</reference>